<name>A0A9W9U2V6_9EURO</name>
<keyword evidence="4" id="KW-0238">DNA-binding</keyword>
<reference evidence="8" key="1">
    <citation type="submission" date="2022-12" db="EMBL/GenBank/DDBJ databases">
        <authorList>
            <person name="Petersen C."/>
        </authorList>
    </citation>
    <scope>NUCLEOTIDE SEQUENCE</scope>
    <source>
        <strain evidence="8">IBT 21472</strain>
    </source>
</reference>
<dbReference type="GO" id="GO:0005634">
    <property type="term" value="C:nucleus"/>
    <property type="evidence" value="ECO:0007669"/>
    <property type="project" value="TreeGrafter"/>
</dbReference>
<feature type="domain" description="Xylanolytic transcriptional activator regulatory" evidence="7">
    <location>
        <begin position="1"/>
        <end position="113"/>
    </location>
</feature>
<dbReference type="CDD" id="cd12148">
    <property type="entry name" value="fungal_TF_MHR"/>
    <property type="match status" value="1"/>
</dbReference>
<dbReference type="EMBL" id="JAPZBO010000007">
    <property type="protein sequence ID" value="KAJ5310958.1"/>
    <property type="molecule type" value="Genomic_DNA"/>
</dbReference>
<keyword evidence="3" id="KW-0805">Transcription regulation</keyword>
<organism evidence="8 9">
    <name type="scientific">Penicillium atrosanguineum</name>
    <dbReference type="NCBI Taxonomy" id="1132637"/>
    <lineage>
        <taxon>Eukaryota</taxon>
        <taxon>Fungi</taxon>
        <taxon>Dikarya</taxon>
        <taxon>Ascomycota</taxon>
        <taxon>Pezizomycotina</taxon>
        <taxon>Eurotiomycetes</taxon>
        <taxon>Eurotiomycetidae</taxon>
        <taxon>Eurotiales</taxon>
        <taxon>Aspergillaceae</taxon>
        <taxon>Penicillium</taxon>
    </lineage>
</organism>
<evidence type="ECO:0000256" key="6">
    <source>
        <dbReference type="ARBA" id="ARBA00023242"/>
    </source>
</evidence>
<comment type="caution">
    <text evidence="8">The sequence shown here is derived from an EMBL/GenBank/DDBJ whole genome shotgun (WGS) entry which is preliminary data.</text>
</comment>
<protein>
    <submittedName>
        <fullName evidence="8">Transcriptional regulator family: Fungal Specific TF</fullName>
    </submittedName>
</protein>
<evidence type="ECO:0000256" key="3">
    <source>
        <dbReference type="ARBA" id="ARBA00023015"/>
    </source>
</evidence>
<keyword evidence="5" id="KW-0804">Transcription</keyword>
<dbReference type="GO" id="GO:0000978">
    <property type="term" value="F:RNA polymerase II cis-regulatory region sequence-specific DNA binding"/>
    <property type="evidence" value="ECO:0007669"/>
    <property type="project" value="TreeGrafter"/>
</dbReference>
<dbReference type="AlphaFoldDB" id="A0A9W9U2V6"/>
<dbReference type="Proteomes" id="UP001147746">
    <property type="component" value="Unassembled WGS sequence"/>
</dbReference>
<keyword evidence="1" id="KW-0479">Metal-binding</keyword>
<dbReference type="GO" id="GO:0008270">
    <property type="term" value="F:zinc ion binding"/>
    <property type="evidence" value="ECO:0007669"/>
    <property type="project" value="InterPro"/>
</dbReference>
<evidence type="ECO:0000256" key="4">
    <source>
        <dbReference type="ARBA" id="ARBA00023125"/>
    </source>
</evidence>
<sequence>MAMQMGLHQDPDYLGDTNAEQKEIRRRLWYTILEMNIQAALDSGMVPMITENDYNTLPPSSIEDVNIDPEGSEGVKETTLTSYPKSLQYILARSISFRLKATKVINSLEEEPSYESVLQLGHELASVCREAAVSTSSGPSELGSSPGGQFANSFCSHLLNRFLLCLHFKYAMQATQNPLYSHSHRVCLEVALALISLLDDDIYSRLLINGSGMFRDIITRGALMVFLELNTLHQSGISELAKRRNRARQEPLLIDAHRLVRYAKERMCHGETNVKGYLFLKLATTQTEALINEVPVEQAMKKAASESLDECEFILGNISTCSDVIIEPGDFEAWRPGGSTHIPIDLNSGLDSLDDDNFTFDLSDPSTFQNWTDLSIY</sequence>
<evidence type="ECO:0000256" key="1">
    <source>
        <dbReference type="ARBA" id="ARBA00022723"/>
    </source>
</evidence>
<gene>
    <name evidence="8" type="ORF">N7476_006818</name>
</gene>
<dbReference type="PANTHER" id="PTHR31944:SF129">
    <property type="entry name" value="ASPYRIDONES CLUSTER REGULATOR APDR-RELATED"/>
    <property type="match status" value="1"/>
</dbReference>
<evidence type="ECO:0000259" key="7">
    <source>
        <dbReference type="Pfam" id="PF04082"/>
    </source>
</evidence>
<dbReference type="GO" id="GO:0001228">
    <property type="term" value="F:DNA-binding transcription activator activity, RNA polymerase II-specific"/>
    <property type="evidence" value="ECO:0007669"/>
    <property type="project" value="TreeGrafter"/>
</dbReference>
<keyword evidence="2" id="KW-0862">Zinc</keyword>
<dbReference type="Pfam" id="PF04082">
    <property type="entry name" value="Fungal_trans"/>
    <property type="match status" value="1"/>
</dbReference>
<reference evidence="8" key="2">
    <citation type="journal article" date="2023" name="IMA Fungus">
        <title>Comparative genomic study of the Penicillium genus elucidates a diverse pangenome and 15 lateral gene transfer events.</title>
        <authorList>
            <person name="Petersen C."/>
            <person name="Sorensen T."/>
            <person name="Nielsen M.R."/>
            <person name="Sondergaard T.E."/>
            <person name="Sorensen J.L."/>
            <person name="Fitzpatrick D.A."/>
            <person name="Frisvad J.C."/>
            <person name="Nielsen K.L."/>
        </authorList>
    </citation>
    <scope>NUCLEOTIDE SEQUENCE</scope>
    <source>
        <strain evidence="8">IBT 21472</strain>
    </source>
</reference>
<evidence type="ECO:0000256" key="2">
    <source>
        <dbReference type="ARBA" id="ARBA00022833"/>
    </source>
</evidence>
<dbReference type="InterPro" id="IPR007219">
    <property type="entry name" value="XnlR_reg_dom"/>
</dbReference>
<evidence type="ECO:0000313" key="8">
    <source>
        <dbReference type="EMBL" id="KAJ5310958.1"/>
    </source>
</evidence>
<evidence type="ECO:0000256" key="5">
    <source>
        <dbReference type="ARBA" id="ARBA00023163"/>
    </source>
</evidence>
<evidence type="ECO:0000313" key="9">
    <source>
        <dbReference type="Proteomes" id="UP001147746"/>
    </source>
</evidence>
<accession>A0A9W9U2V6</accession>
<dbReference type="InterPro" id="IPR051430">
    <property type="entry name" value="Fungal_TF_Env_Response"/>
</dbReference>
<dbReference type="PANTHER" id="PTHR31944">
    <property type="entry name" value="HEME-RESPONSIVE ZINC FINGER TRANSCRIPTION FACTOR HAP1"/>
    <property type="match status" value="1"/>
</dbReference>
<keyword evidence="9" id="KW-1185">Reference proteome</keyword>
<proteinExistence type="predicted"/>
<keyword evidence="6" id="KW-0539">Nucleus</keyword>
<dbReference type="GO" id="GO:0006351">
    <property type="term" value="P:DNA-templated transcription"/>
    <property type="evidence" value="ECO:0007669"/>
    <property type="project" value="InterPro"/>
</dbReference>